<evidence type="ECO:0000313" key="3">
    <source>
        <dbReference type="Proteomes" id="UP000593571"/>
    </source>
</evidence>
<feature type="region of interest" description="Disordered" evidence="1">
    <location>
        <begin position="1"/>
        <end position="27"/>
    </location>
</feature>
<comment type="caution">
    <text evidence="2">The sequence shown here is derived from an EMBL/GenBank/DDBJ whole genome shotgun (WGS) entry which is preliminary data.</text>
</comment>
<dbReference type="AlphaFoldDB" id="A0A7J8F0J8"/>
<proteinExistence type="predicted"/>
<keyword evidence="3" id="KW-1185">Reference proteome</keyword>
<evidence type="ECO:0000256" key="1">
    <source>
        <dbReference type="SAM" id="MobiDB-lite"/>
    </source>
</evidence>
<gene>
    <name evidence="2" type="ORF">HJG63_012404</name>
</gene>
<organism evidence="2 3">
    <name type="scientific">Rousettus aegyptiacus</name>
    <name type="common">Egyptian fruit bat</name>
    <name type="synonym">Pteropus aegyptiacus</name>
    <dbReference type="NCBI Taxonomy" id="9407"/>
    <lineage>
        <taxon>Eukaryota</taxon>
        <taxon>Metazoa</taxon>
        <taxon>Chordata</taxon>
        <taxon>Craniata</taxon>
        <taxon>Vertebrata</taxon>
        <taxon>Euteleostomi</taxon>
        <taxon>Mammalia</taxon>
        <taxon>Eutheria</taxon>
        <taxon>Laurasiatheria</taxon>
        <taxon>Chiroptera</taxon>
        <taxon>Yinpterochiroptera</taxon>
        <taxon>Pteropodoidea</taxon>
        <taxon>Pteropodidae</taxon>
        <taxon>Rousettinae</taxon>
        <taxon>Rousettus</taxon>
    </lineage>
</organism>
<evidence type="ECO:0000313" key="2">
    <source>
        <dbReference type="EMBL" id="KAF6441264.1"/>
    </source>
</evidence>
<name>A0A7J8F0J8_ROUAE</name>
<protein>
    <submittedName>
        <fullName evidence="2">Uncharacterized protein</fullName>
    </submittedName>
</protein>
<accession>A0A7J8F0J8</accession>
<dbReference type="EMBL" id="JACASE010000008">
    <property type="protein sequence ID" value="KAF6441264.1"/>
    <property type="molecule type" value="Genomic_DNA"/>
</dbReference>
<dbReference type="Proteomes" id="UP000593571">
    <property type="component" value="Unassembled WGS sequence"/>
</dbReference>
<reference evidence="2 3" key="1">
    <citation type="journal article" date="2020" name="Nature">
        <title>Six reference-quality genomes reveal evolution of bat adaptations.</title>
        <authorList>
            <person name="Jebb D."/>
            <person name="Huang Z."/>
            <person name="Pippel M."/>
            <person name="Hughes G.M."/>
            <person name="Lavrichenko K."/>
            <person name="Devanna P."/>
            <person name="Winkler S."/>
            <person name="Jermiin L.S."/>
            <person name="Skirmuntt E.C."/>
            <person name="Katzourakis A."/>
            <person name="Burkitt-Gray L."/>
            <person name="Ray D.A."/>
            <person name="Sullivan K.A.M."/>
            <person name="Roscito J.G."/>
            <person name="Kirilenko B.M."/>
            <person name="Davalos L.M."/>
            <person name="Corthals A.P."/>
            <person name="Power M.L."/>
            <person name="Jones G."/>
            <person name="Ransome R.D."/>
            <person name="Dechmann D.K.N."/>
            <person name="Locatelli A.G."/>
            <person name="Puechmaille S.J."/>
            <person name="Fedrigo O."/>
            <person name="Jarvis E.D."/>
            <person name="Hiller M."/>
            <person name="Vernes S.C."/>
            <person name="Myers E.W."/>
            <person name="Teeling E.C."/>
        </authorList>
    </citation>
    <scope>NUCLEOTIDE SEQUENCE [LARGE SCALE GENOMIC DNA]</scope>
    <source>
        <strain evidence="2">MRouAeg1</strain>
        <tissue evidence="2">Muscle</tissue>
    </source>
</reference>
<sequence>MLTQRLRVLSRQHEDEKTHPNLPPHPRLPAFRFVSQAAMEEERELRGRRAQQWRPSCKQLPNILLSHLRRRESGPELLSLWVSYNRSDLNGIRTPELSFLTCKVTIQIKELARMPQWFLEFGKCPRRVGGL</sequence>